<accession>A0A371X714</accession>
<keyword evidence="2" id="KW-1185">Reference proteome</keyword>
<dbReference type="OrthoDB" id="1936242at2"/>
<protein>
    <submittedName>
        <fullName evidence="1">N4-gp56 family major capsid protein</fullName>
    </submittedName>
</protein>
<dbReference type="Proteomes" id="UP000264310">
    <property type="component" value="Unassembled WGS sequence"/>
</dbReference>
<name>A0A371X714_9HYPH</name>
<dbReference type="AlphaFoldDB" id="A0A371X714"/>
<dbReference type="NCBIfam" id="TIGR04387">
    <property type="entry name" value="capsid_maj_N4"/>
    <property type="match status" value="1"/>
</dbReference>
<evidence type="ECO:0000313" key="2">
    <source>
        <dbReference type="Proteomes" id="UP000264310"/>
    </source>
</evidence>
<gene>
    <name evidence="1" type="ORF">DYI37_03870</name>
</gene>
<sequence length="331" mass="36030">MITSNQAGISQRTNVYAERQMLKHAEAVVVLEKTGPLVRPMPKNKSLTIKFRRPIPFAEATTPLTEGVTPGERNFGYEDVSATLSQYGDWSSITDVIEDTHEDPVLNDLTLMHGENIGRTKEALNYAVLRAGTNVFYANGAARNVVNTPISLAKQRAITRTLKAQKAQKVSNILDASIKIGTKPVEAAYVAVGHTDLESDIRGLPGFIPTSEYGTRTLLCEHEIGRVEDVRYILSPDLDPFINAGGAKGNMVSQGGANADVYPILYFGREAWGIVPLKGPGAISPVIIPVGKAEKSDPLAQRGTVGWKMWHVALILNQLWMARLEVASSEL</sequence>
<comment type="caution">
    <text evidence="1">The sequence shown here is derived from an EMBL/GenBank/DDBJ whole genome shotgun (WGS) entry which is preliminary data.</text>
</comment>
<organism evidence="1 2">
    <name type="scientific">Fulvimarina endophytica</name>
    <dbReference type="NCBI Taxonomy" id="2293836"/>
    <lineage>
        <taxon>Bacteria</taxon>
        <taxon>Pseudomonadati</taxon>
        <taxon>Pseudomonadota</taxon>
        <taxon>Alphaproteobacteria</taxon>
        <taxon>Hyphomicrobiales</taxon>
        <taxon>Aurantimonadaceae</taxon>
        <taxon>Fulvimarina</taxon>
    </lineage>
</organism>
<dbReference type="Pfam" id="PF25209">
    <property type="entry name" value="Phage_capsid_4"/>
    <property type="match status" value="1"/>
</dbReference>
<proteinExistence type="predicted"/>
<dbReference type="EMBL" id="QURL01000002">
    <property type="protein sequence ID" value="RFC65013.1"/>
    <property type="molecule type" value="Genomic_DNA"/>
</dbReference>
<reference evidence="1 2" key="1">
    <citation type="submission" date="2018-08" db="EMBL/GenBank/DDBJ databases">
        <title>Fulvimarina sp. 85, whole genome shotgun sequence.</title>
        <authorList>
            <person name="Tuo L."/>
        </authorList>
    </citation>
    <scope>NUCLEOTIDE SEQUENCE [LARGE SCALE GENOMIC DNA]</scope>
    <source>
        <strain evidence="1 2">85</strain>
    </source>
</reference>
<evidence type="ECO:0000313" key="1">
    <source>
        <dbReference type="EMBL" id="RFC65013.1"/>
    </source>
</evidence>
<dbReference type="RefSeq" id="WP_116681911.1">
    <property type="nucleotide sequence ID" value="NZ_QURL01000002.1"/>
</dbReference>